<gene>
    <name evidence="9" type="ORF">DX912_00245</name>
</gene>
<feature type="transmembrane region" description="Helical" evidence="7">
    <location>
        <begin position="151"/>
        <end position="174"/>
    </location>
</feature>
<dbReference type="GO" id="GO:0006829">
    <property type="term" value="P:zinc ion transport"/>
    <property type="evidence" value="ECO:0007669"/>
    <property type="project" value="UniProtKB-KW"/>
</dbReference>
<evidence type="ECO:0000256" key="4">
    <source>
        <dbReference type="ARBA" id="ARBA00022906"/>
    </source>
</evidence>
<evidence type="ECO:0000256" key="5">
    <source>
        <dbReference type="ARBA" id="ARBA00022989"/>
    </source>
</evidence>
<evidence type="ECO:0000256" key="7">
    <source>
        <dbReference type="SAM" id="Phobius"/>
    </source>
</evidence>
<dbReference type="Gene3D" id="1.20.1510.10">
    <property type="entry name" value="Cation efflux protein transmembrane domain"/>
    <property type="match status" value="1"/>
</dbReference>
<feature type="domain" description="Cation efflux protein transmembrane" evidence="8">
    <location>
        <begin position="4"/>
        <end position="211"/>
    </location>
</feature>
<dbReference type="Proteomes" id="UP000256829">
    <property type="component" value="Unassembled WGS sequence"/>
</dbReference>
<evidence type="ECO:0000256" key="3">
    <source>
        <dbReference type="ARBA" id="ARBA00022692"/>
    </source>
</evidence>
<organism evidence="9 10">
    <name type="scientific">Lysobacter soli</name>
    <dbReference type="NCBI Taxonomy" id="453783"/>
    <lineage>
        <taxon>Bacteria</taxon>
        <taxon>Pseudomonadati</taxon>
        <taxon>Pseudomonadota</taxon>
        <taxon>Gammaproteobacteria</taxon>
        <taxon>Lysobacterales</taxon>
        <taxon>Lysobacteraceae</taxon>
        <taxon>Lysobacter</taxon>
    </lineage>
</organism>
<comment type="caution">
    <text evidence="9">The sequence shown here is derived from an EMBL/GenBank/DDBJ whole genome shotgun (WGS) entry which is preliminary data.</text>
</comment>
<accession>A0A3D8VK61</accession>
<keyword evidence="4" id="KW-0862">Zinc</keyword>
<proteinExistence type="predicted"/>
<keyword evidence="10" id="KW-1185">Reference proteome</keyword>
<dbReference type="InterPro" id="IPR002524">
    <property type="entry name" value="Cation_efflux"/>
</dbReference>
<dbReference type="InterPro" id="IPR036837">
    <property type="entry name" value="Cation_efflux_CTD_sf"/>
</dbReference>
<dbReference type="EMBL" id="QTJR01000001">
    <property type="protein sequence ID" value="RDY69769.1"/>
    <property type="molecule type" value="Genomic_DNA"/>
</dbReference>
<feature type="transmembrane region" description="Helical" evidence="7">
    <location>
        <begin position="69"/>
        <end position="89"/>
    </location>
</feature>
<sequence length="317" mass="34214">MVVVAALMGNAAVAATKFVAAAFTGSSAMLSEGVHSLVDTANQVLMLYGIRRAARPPDPSHPFGYGRELYFWAFIVALMVFALGAGISFYEGLAHLRHPREMANPLVNYLVLGASLMFEGVTWFIALRSFRAAKGKRGWIRAFRDSKDASTFTVLFEDTAAMAGLLIALAGIVATQVTGDPRYDGYASLGIGVVLAITAILLARETKGLLLGELAQRQVVQDILRIAGDDPDVRCANGVLTQQLGPESIIAALSADFHDALTTPQIEACVMRIERAVQDEHPDVTALFVKPQTAETWAKRRLRWDPDRVTPDGIDAG</sequence>
<keyword evidence="4" id="KW-0406">Ion transport</keyword>
<keyword evidence="2" id="KW-0813">Transport</keyword>
<keyword evidence="5 7" id="KW-1133">Transmembrane helix</keyword>
<evidence type="ECO:0000313" key="9">
    <source>
        <dbReference type="EMBL" id="RDY69769.1"/>
    </source>
</evidence>
<dbReference type="GO" id="GO:0016020">
    <property type="term" value="C:membrane"/>
    <property type="evidence" value="ECO:0007669"/>
    <property type="project" value="UniProtKB-SubCell"/>
</dbReference>
<dbReference type="GO" id="GO:0008324">
    <property type="term" value="F:monoatomic cation transmembrane transporter activity"/>
    <property type="evidence" value="ECO:0007669"/>
    <property type="project" value="InterPro"/>
</dbReference>
<keyword evidence="4" id="KW-0864">Zinc transport</keyword>
<reference evidence="9 10" key="1">
    <citation type="submission" date="2018-08" db="EMBL/GenBank/DDBJ databases">
        <title>Lysobacter soli KCTC 22011, whole genome shotgun sequence.</title>
        <authorList>
            <person name="Zhang X."/>
            <person name="Feng G."/>
            <person name="Zhu H."/>
        </authorList>
    </citation>
    <scope>NUCLEOTIDE SEQUENCE [LARGE SCALE GENOMIC DNA]</scope>
    <source>
        <strain evidence="9 10">KCTC 22011</strain>
    </source>
</reference>
<evidence type="ECO:0000259" key="8">
    <source>
        <dbReference type="Pfam" id="PF01545"/>
    </source>
</evidence>
<evidence type="ECO:0000256" key="2">
    <source>
        <dbReference type="ARBA" id="ARBA00022448"/>
    </source>
</evidence>
<feature type="transmembrane region" description="Helical" evidence="7">
    <location>
        <begin position="109"/>
        <end position="130"/>
    </location>
</feature>
<dbReference type="PANTHER" id="PTHR13414">
    <property type="entry name" value="HUEL-CATION TRANSPORTER"/>
    <property type="match status" value="1"/>
</dbReference>
<dbReference type="AlphaFoldDB" id="A0A3D8VK61"/>
<dbReference type="PANTHER" id="PTHR13414:SF9">
    <property type="entry name" value="PROTON-COUPLED ZINC ANTIPORTER SLC30A9, MITOCHONDRIAL"/>
    <property type="match status" value="1"/>
</dbReference>
<evidence type="ECO:0000256" key="1">
    <source>
        <dbReference type="ARBA" id="ARBA00004141"/>
    </source>
</evidence>
<dbReference type="InterPro" id="IPR040177">
    <property type="entry name" value="SLC30A9"/>
</dbReference>
<name>A0A3D8VK61_9GAMM</name>
<dbReference type="InterPro" id="IPR027469">
    <property type="entry name" value="Cation_efflux_TMD_sf"/>
</dbReference>
<comment type="subcellular location">
    <subcellularLocation>
        <location evidence="1">Membrane</location>
        <topology evidence="1">Multi-pass membrane protein</topology>
    </subcellularLocation>
</comment>
<dbReference type="SUPFAM" id="SSF161111">
    <property type="entry name" value="Cation efflux protein transmembrane domain-like"/>
    <property type="match status" value="1"/>
</dbReference>
<protein>
    <submittedName>
        <fullName evidence="9">Cation transporter</fullName>
    </submittedName>
</protein>
<keyword evidence="6 7" id="KW-0472">Membrane</keyword>
<dbReference type="SUPFAM" id="SSF160240">
    <property type="entry name" value="Cation efflux protein cytoplasmic domain-like"/>
    <property type="match status" value="1"/>
</dbReference>
<evidence type="ECO:0000256" key="6">
    <source>
        <dbReference type="ARBA" id="ARBA00023136"/>
    </source>
</evidence>
<keyword evidence="3 7" id="KW-0812">Transmembrane</keyword>
<dbReference type="InterPro" id="IPR058533">
    <property type="entry name" value="Cation_efflux_TM"/>
</dbReference>
<feature type="transmembrane region" description="Helical" evidence="7">
    <location>
        <begin position="186"/>
        <end position="203"/>
    </location>
</feature>
<evidence type="ECO:0000313" key="10">
    <source>
        <dbReference type="Proteomes" id="UP000256829"/>
    </source>
</evidence>
<dbReference type="NCBIfam" id="TIGR01297">
    <property type="entry name" value="CDF"/>
    <property type="match status" value="1"/>
</dbReference>
<dbReference type="Pfam" id="PF01545">
    <property type="entry name" value="Cation_efflux"/>
    <property type="match status" value="1"/>
</dbReference>